<dbReference type="EMBL" id="JACRSR010000004">
    <property type="protein sequence ID" value="MBC8532051.1"/>
    <property type="molecule type" value="Genomic_DNA"/>
</dbReference>
<dbReference type="RefSeq" id="WP_249317064.1">
    <property type="nucleotide sequence ID" value="NZ_JACRSR010000004.1"/>
</dbReference>
<organism evidence="1 2">
    <name type="scientific">Gehongia tenuis</name>
    <dbReference type="NCBI Taxonomy" id="2763655"/>
    <lineage>
        <taxon>Bacteria</taxon>
        <taxon>Bacillati</taxon>
        <taxon>Bacillota</taxon>
        <taxon>Clostridia</taxon>
        <taxon>Christensenellales</taxon>
        <taxon>Christensenellaceae</taxon>
        <taxon>Gehongia</taxon>
    </lineage>
</organism>
<dbReference type="PANTHER" id="PTHR43611:SF3">
    <property type="entry name" value="FLAVIN MONONUCLEOTIDE HYDROLASE 1, CHLOROPLATIC"/>
    <property type="match status" value="1"/>
</dbReference>
<dbReference type="Gene3D" id="1.10.150.240">
    <property type="entry name" value="Putative phosphatase, domain 2"/>
    <property type="match status" value="1"/>
</dbReference>
<dbReference type="PRINTS" id="PR00413">
    <property type="entry name" value="HADHALOGNASE"/>
</dbReference>
<dbReference type="PANTHER" id="PTHR43611">
    <property type="entry name" value="ALPHA-D-GLUCOSE 1-PHOSPHATE PHOSPHATASE"/>
    <property type="match status" value="1"/>
</dbReference>
<gene>
    <name evidence="1" type="ORF">H8696_09350</name>
</gene>
<sequence>MIRNVVFDMGQVLGCFDPPAIVAAFGLEGEDADRVRRAVFEGEEWQGLDLGIHTEDTMIEPVCRRLPPRLRESAAKVLLGWIQYFSPIPGMEPVTQALHESGYRLYLLSNISRNFRRHIGQYPALAHFDGCLLSGEERVVKPDPAIYRRFFERFDLRPEECFFIDDRPDNIAAGAAFGMRGFVYGGEIPPLLTALRDAGLAI</sequence>
<name>A0A926D5L1_9FIRM</name>
<comment type="caution">
    <text evidence="1">The sequence shown here is derived from an EMBL/GenBank/DDBJ whole genome shotgun (WGS) entry which is preliminary data.</text>
</comment>
<dbReference type="Pfam" id="PF00702">
    <property type="entry name" value="Hydrolase"/>
    <property type="match status" value="1"/>
</dbReference>
<dbReference type="SFLD" id="SFLDS00003">
    <property type="entry name" value="Haloacid_Dehalogenase"/>
    <property type="match status" value="1"/>
</dbReference>
<dbReference type="Gene3D" id="3.40.50.1000">
    <property type="entry name" value="HAD superfamily/HAD-like"/>
    <property type="match status" value="1"/>
</dbReference>
<dbReference type="InterPro" id="IPR023214">
    <property type="entry name" value="HAD_sf"/>
</dbReference>
<keyword evidence="2" id="KW-1185">Reference proteome</keyword>
<dbReference type="InterPro" id="IPR006439">
    <property type="entry name" value="HAD-SF_hydro_IA"/>
</dbReference>
<accession>A0A926D5L1</accession>
<evidence type="ECO:0000313" key="1">
    <source>
        <dbReference type="EMBL" id="MBC8532051.1"/>
    </source>
</evidence>
<dbReference type="NCBIfam" id="TIGR01509">
    <property type="entry name" value="HAD-SF-IA-v3"/>
    <property type="match status" value="1"/>
</dbReference>
<dbReference type="InterPro" id="IPR023198">
    <property type="entry name" value="PGP-like_dom2"/>
</dbReference>
<dbReference type="AlphaFoldDB" id="A0A926D5L1"/>
<protein>
    <submittedName>
        <fullName evidence="1">HAD family phosphatase</fullName>
    </submittedName>
</protein>
<dbReference type="Proteomes" id="UP000623172">
    <property type="component" value="Unassembled WGS sequence"/>
</dbReference>
<reference evidence="1" key="1">
    <citation type="submission" date="2020-08" db="EMBL/GenBank/DDBJ databases">
        <title>Genome public.</title>
        <authorList>
            <person name="Liu C."/>
            <person name="Sun Q."/>
        </authorList>
    </citation>
    <scope>NUCLEOTIDE SEQUENCE</scope>
    <source>
        <strain evidence="1">NSJ-53</strain>
    </source>
</reference>
<evidence type="ECO:0000313" key="2">
    <source>
        <dbReference type="Proteomes" id="UP000623172"/>
    </source>
</evidence>
<dbReference type="SUPFAM" id="SSF56784">
    <property type="entry name" value="HAD-like"/>
    <property type="match status" value="1"/>
</dbReference>
<dbReference type="InterPro" id="IPR036412">
    <property type="entry name" value="HAD-like_sf"/>
</dbReference>
<dbReference type="SFLD" id="SFLDG01129">
    <property type="entry name" value="C1.5:_HAD__Beta-PGM__Phosphata"/>
    <property type="match status" value="1"/>
</dbReference>
<proteinExistence type="predicted"/>
<dbReference type="CDD" id="cd02603">
    <property type="entry name" value="HAD_sEH-N_like"/>
    <property type="match status" value="1"/>
</dbReference>